<protein>
    <recommendedName>
        <fullName evidence="3">Nucleic acid-binding protein</fullName>
    </recommendedName>
</protein>
<dbReference type="AlphaFoldDB" id="A0A316A4Y8"/>
<dbReference type="OrthoDB" id="793116at2"/>
<reference evidence="1 2" key="1">
    <citation type="submission" date="2018-03" db="EMBL/GenBank/DDBJ databases">
        <title>Genomic Encyclopedia of Archaeal and Bacterial Type Strains, Phase II (KMG-II): from individual species to whole genera.</title>
        <authorList>
            <person name="Goeker M."/>
        </authorList>
    </citation>
    <scope>NUCLEOTIDE SEQUENCE [LARGE SCALE GENOMIC DNA]</scope>
    <source>
        <strain evidence="1 2">DSM 100346</strain>
    </source>
</reference>
<evidence type="ECO:0000313" key="1">
    <source>
        <dbReference type="EMBL" id="PWJ52623.1"/>
    </source>
</evidence>
<dbReference type="InterPro" id="IPR021799">
    <property type="entry name" value="PIN-like_prokaryotic"/>
</dbReference>
<dbReference type="InterPro" id="IPR029060">
    <property type="entry name" value="PIN-like_dom_sf"/>
</dbReference>
<dbReference type="Pfam" id="PF11848">
    <property type="entry name" value="DUF3368"/>
    <property type="match status" value="1"/>
</dbReference>
<evidence type="ECO:0008006" key="3">
    <source>
        <dbReference type="Google" id="ProtNLM"/>
    </source>
</evidence>
<organism evidence="1 2">
    <name type="scientific">Dyadobacter jejuensis</name>
    <dbReference type="NCBI Taxonomy" id="1082580"/>
    <lineage>
        <taxon>Bacteria</taxon>
        <taxon>Pseudomonadati</taxon>
        <taxon>Bacteroidota</taxon>
        <taxon>Cytophagia</taxon>
        <taxon>Cytophagales</taxon>
        <taxon>Spirosomataceae</taxon>
        <taxon>Dyadobacter</taxon>
    </lineage>
</organism>
<accession>A0A316A4Y8</accession>
<gene>
    <name evidence="1" type="ORF">CLV98_1354</name>
</gene>
<comment type="caution">
    <text evidence="1">The sequence shown here is derived from an EMBL/GenBank/DDBJ whole genome shotgun (WGS) entry which is preliminary data.</text>
</comment>
<dbReference type="SUPFAM" id="SSF88723">
    <property type="entry name" value="PIN domain-like"/>
    <property type="match status" value="1"/>
</dbReference>
<evidence type="ECO:0000313" key="2">
    <source>
        <dbReference type="Proteomes" id="UP000245880"/>
    </source>
</evidence>
<proteinExistence type="predicted"/>
<sequence length="177" mass="20252">MTSSNQAILIDADVIIHFCNGGRISLLKIIFGNSLFVVPEVISELDVKPNSRIALENMLTFKQVQIYEVPTNLKLQILKEYNRIRRDLRGGMGESMCMAIAKFDNKILASSNTKDIHDYCKENSIKYYTTLDILYMAFQEKHINESEFDCFIYDVTSKGSHLFCKTLADYKSKKGIT</sequence>
<dbReference type="Proteomes" id="UP000245880">
    <property type="component" value="Unassembled WGS sequence"/>
</dbReference>
<name>A0A316A4Y8_9BACT</name>
<dbReference type="EMBL" id="QGDT01000035">
    <property type="protein sequence ID" value="PWJ52623.1"/>
    <property type="molecule type" value="Genomic_DNA"/>
</dbReference>
<dbReference type="RefSeq" id="WP_109678434.1">
    <property type="nucleotide sequence ID" value="NZ_QGDT01000035.1"/>
</dbReference>
<keyword evidence="2" id="KW-1185">Reference proteome</keyword>